<dbReference type="Pfam" id="PF03969">
    <property type="entry name" value="AFG1_ATPase"/>
    <property type="match status" value="1"/>
</dbReference>
<dbReference type="InterPro" id="IPR005654">
    <property type="entry name" value="ATPase_AFG1-like"/>
</dbReference>
<dbReference type="GO" id="GO:0005524">
    <property type="term" value="F:ATP binding"/>
    <property type="evidence" value="ECO:0007669"/>
    <property type="project" value="UniProtKB-KW"/>
</dbReference>
<reference evidence="5" key="1">
    <citation type="submission" date="2018-07" db="EMBL/GenBank/DDBJ databases">
        <authorList>
            <person name="Quirk P.G."/>
            <person name="Krulwich T.A."/>
        </authorList>
    </citation>
    <scope>NUCLEOTIDE SEQUENCE</scope>
    <source>
        <strain evidence="5">Anand</strain>
    </source>
</reference>
<dbReference type="GO" id="GO:0005739">
    <property type="term" value="C:mitochondrion"/>
    <property type="evidence" value="ECO:0007669"/>
    <property type="project" value="TreeGrafter"/>
</dbReference>
<name>A0A3B0MUQ1_THEAN</name>
<keyword evidence="2" id="KW-0547">Nucleotide-binding</keyword>
<dbReference type="EMBL" id="UIVT01000003">
    <property type="protein sequence ID" value="SVP93192.1"/>
    <property type="molecule type" value="Genomic_DNA"/>
</dbReference>
<dbReference type="AlphaFoldDB" id="A0A3B0MUQ1"/>
<evidence type="ECO:0000313" key="4">
    <source>
        <dbReference type="EMBL" id="SVP92387.1"/>
    </source>
</evidence>
<evidence type="ECO:0000256" key="3">
    <source>
        <dbReference type="ARBA" id="ARBA00022840"/>
    </source>
</evidence>
<dbReference type="NCBIfam" id="NF040713">
    <property type="entry name" value="ZapE"/>
    <property type="match status" value="1"/>
</dbReference>
<dbReference type="SUPFAM" id="SSF52540">
    <property type="entry name" value="P-loop containing nucleoside triphosphate hydrolases"/>
    <property type="match status" value="1"/>
</dbReference>
<protein>
    <submittedName>
        <fullName evidence="5">AFG1-like ATPase, putative</fullName>
    </submittedName>
</protein>
<dbReference type="PANTHER" id="PTHR12169:SF6">
    <property type="entry name" value="AFG1-LIKE ATPASE"/>
    <property type="match status" value="1"/>
</dbReference>
<dbReference type="Gene3D" id="3.40.50.300">
    <property type="entry name" value="P-loop containing nucleotide triphosphate hydrolases"/>
    <property type="match status" value="1"/>
</dbReference>
<evidence type="ECO:0000256" key="2">
    <source>
        <dbReference type="ARBA" id="ARBA00022741"/>
    </source>
</evidence>
<gene>
    <name evidence="5" type="ORF">TAT_000218000</name>
    <name evidence="4" type="ORF">TAV_000218000</name>
</gene>
<evidence type="ECO:0000313" key="5">
    <source>
        <dbReference type="EMBL" id="SVP93192.1"/>
    </source>
</evidence>
<organism evidence="5">
    <name type="scientific">Theileria annulata</name>
    <dbReference type="NCBI Taxonomy" id="5874"/>
    <lineage>
        <taxon>Eukaryota</taxon>
        <taxon>Sar</taxon>
        <taxon>Alveolata</taxon>
        <taxon>Apicomplexa</taxon>
        <taxon>Aconoidasida</taxon>
        <taxon>Piroplasmida</taxon>
        <taxon>Theileriidae</taxon>
        <taxon>Theileria</taxon>
    </lineage>
</organism>
<dbReference type="VEuPathDB" id="PiroplasmaDB:TA02690"/>
<proteinExistence type="inferred from homology"/>
<sequence length="658" mass="77528">MLNSYLLRSLSVVLSTPLKYDLKRSLSEIKKAFEICKQQEKNIGFVEYSYIPRKRCRVTYLKSRFKHRKAIRHYVFEQYNYNITVLNPVHIDVLISSILGSLSPSVHARCTFSWNYPQKTNNLQLPYTNSQISKYNIHTKPLTAEDYKIETSVINRLLNSNKVDKDNLTKINNQIIAFILKFSRDVKLTEAQLGLKNKLNELSCILNSSVREKQLFLFNKPKEVNARGLYIYGGVGQGKTMLMDSFYETLKVSKKRIHFHEFMIQIQKNLHDIKTKINPTTKTNLINMVCDEIVNKYKLLCLDEFHVTHISDAMILKELFTTLFNKGLVLVCTSNRAPEELYKNGLNRDRFLPFIPILYKFCDVYHLDTENFRQKMPNNCTNKEENESHYLDSVIYVNKDMDFFTNLYSNDLKIDKRDIKERWIQVTPLRKVRIPLSHEKVAFLTFSDLFPNNSFIGTDSLIKIGEEFRTFFLTDIPEFDANLRYNNKLKIFIQFIDILYEKIRMVYNRLCVCNNKLLFRNLKLVLSTSKPLIYIFGSYGIIKLFDEFYNKIKSKVIEKEAFEINDFINLTNTLGIDKRNSEKLFDSLLNPDEKVLTTKRLLSIIDTHEQLTKGLQPKNFILYKLDTYDDDADEEEFQCSRTLSRLFHMSTKDYLMKC</sequence>
<dbReference type="EMBL" id="UIVS01000003">
    <property type="protein sequence ID" value="SVP92387.1"/>
    <property type="molecule type" value="Genomic_DNA"/>
</dbReference>
<evidence type="ECO:0000256" key="1">
    <source>
        <dbReference type="ARBA" id="ARBA00010322"/>
    </source>
</evidence>
<dbReference type="GO" id="GO:0016887">
    <property type="term" value="F:ATP hydrolysis activity"/>
    <property type="evidence" value="ECO:0007669"/>
    <property type="project" value="InterPro"/>
</dbReference>
<comment type="similarity">
    <text evidence="1">Belongs to the AFG1 ATPase family.</text>
</comment>
<keyword evidence="3" id="KW-0067">ATP-binding</keyword>
<dbReference type="PANTHER" id="PTHR12169">
    <property type="entry name" value="ATPASE N2B"/>
    <property type="match status" value="1"/>
</dbReference>
<dbReference type="InterPro" id="IPR027417">
    <property type="entry name" value="P-loop_NTPase"/>
</dbReference>
<accession>A0A3B0MUQ1</accession>